<gene>
    <name evidence="9" type="ORF">LPLAT_LOCUS13511</name>
</gene>
<evidence type="ECO:0000256" key="2">
    <source>
        <dbReference type="ARBA" id="ARBA00022475"/>
    </source>
</evidence>
<feature type="transmembrane region" description="Helical" evidence="8">
    <location>
        <begin position="424"/>
        <end position="444"/>
    </location>
</feature>
<name>A0AAV2P690_9HYME</name>
<dbReference type="GO" id="GO:0050909">
    <property type="term" value="P:sensory perception of taste"/>
    <property type="evidence" value="ECO:0007669"/>
    <property type="project" value="InterPro"/>
</dbReference>
<comment type="function">
    <text evidence="8">Gustatory receptor which mediates acceptance or avoidance behavior, depending on its substrates.</text>
</comment>
<dbReference type="AlphaFoldDB" id="A0AAV2P690"/>
<comment type="subcellular location">
    <subcellularLocation>
        <location evidence="1 8">Cell membrane</location>
        <topology evidence="1 8">Multi-pass membrane protein</topology>
    </subcellularLocation>
</comment>
<evidence type="ECO:0000313" key="9">
    <source>
        <dbReference type="EMBL" id="CAL1688445.1"/>
    </source>
</evidence>
<evidence type="ECO:0000256" key="7">
    <source>
        <dbReference type="ARBA" id="ARBA00023224"/>
    </source>
</evidence>
<dbReference type="EMBL" id="OZ034831">
    <property type="protein sequence ID" value="CAL1688445.1"/>
    <property type="molecule type" value="Genomic_DNA"/>
</dbReference>
<dbReference type="Proteomes" id="UP001497644">
    <property type="component" value="Chromosome 8"/>
</dbReference>
<keyword evidence="7 8" id="KW-0807">Transducer</keyword>
<evidence type="ECO:0000256" key="4">
    <source>
        <dbReference type="ARBA" id="ARBA00022989"/>
    </source>
</evidence>
<proteinExistence type="inferred from homology"/>
<dbReference type="GO" id="GO:0007165">
    <property type="term" value="P:signal transduction"/>
    <property type="evidence" value="ECO:0007669"/>
    <property type="project" value="UniProtKB-KW"/>
</dbReference>
<evidence type="ECO:0000256" key="6">
    <source>
        <dbReference type="ARBA" id="ARBA00023170"/>
    </source>
</evidence>
<dbReference type="GO" id="GO:0008049">
    <property type="term" value="P:male courtship behavior"/>
    <property type="evidence" value="ECO:0007669"/>
    <property type="project" value="TreeGrafter"/>
</dbReference>
<evidence type="ECO:0000313" key="10">
    <source>
        <dbReference type="Proteomes" id="UP001497644"/>
    </source>
</evidence>
<accession>A0AAV2P690</accession>
<dbReference type="Pfam" id="PF08395">
    <property type="entry name" value="7tm_7"/>
    <property type="match status" value="1"/>
</dbReference>
<dbReference type="PANTHER" id="PTHR21143:SF134">
    <property type="entry name" value="GUSTATORY RECEPTOR"/>
    <property type="match status" value="1"/>
</dbReference>
<keyword evidence="5 8" id="KW-0472">Membrane</keyword>
<keyword evidence="10" id="KW-1185">Reference proteome</keyword>
<sequence length="458" mass="52997">MEEDNHGKNISDSVDLIFMDVKVFNFFENLNKMNIVAEKISKQKVMEVRSEPHQDSLWLLRVLIIFFKLIGLATFTHRFDMQKKRTLYIFQYSKFGIVYNAVLISLMLASNYISIPFRINLEYENKTNLTEGIEILQSIFGTVVICTTLLLYCVDQKSLVRIMNRLTDIEHEIDCLYSLYNPMRRQRVSCNLIIVCILNTCLLIVLVTTEVLAFHTSPVSWLSDILPTFHVGWLIMQYFILVTIIQADFADVNRALQNLSRVSTPDLRPQTLCQTRRVIVTNSTVHQLLKLRDVHCHLCEISETVSDFYSLPILFGVTFLFLTLVYNGYYLLSPLLMSDEVLEYEVFTNTVFWLIYVIYPLALLTNRITKILNEMEKTGNVVHNILSCAIGKEAKSELKEFSLQILHRKIRFTANGYFTLDNSFLHSLIGTVATYLIILVQFQMGSSRSQCNCTRKDS</sequence>
<dbReference type="InterPro" id="IPR013604">
    <property type="entry name" value="7TM_chemorcpt"/>
</dbReference>
<evidence type="ECO:0000256" key="1">
    <source>
        <dbReference type="ARBA" id="ARBA00004651"/>
    </source>
</evidence>
<keyword evidence="4 8" id="KW-1133">Transmembrane helix</keyword>
<protein>
    <recommendedName>
        <fullName evidence="8">Gustatory receptor</fullName>
    </recommendedName>
</protein>
<dbReference type="GO" id="GO:0007635">
    <property type="term" value="P:chemosensory behavior"/>
    <property type="evidence" value="ECO:0007669"/>
    <property type="project" value="TreeGrafter"/>
</dbReference>
<keyword evidence="3 8" id="KW-0812">Transmembrane</keyword>
<feature type="transmembrane region" description="Helical" evidence="8">
    <location>
        <begin position="192"/>
        <end position="213"/>
    </location>
</feature>
<evidence type="ECO:0000256" key="3">
    <source>
        <dbReference type="ARBA" id="ARBA00022692"/>
    </source>
</evidence>
<dbReference type="GO" id="GO:0030425">
    <property type="term" value="C:dendrite"/>
    <property type="evidence" value="ECO:0007669"/>
    <property type="project" value="TreeGrafter"/>
</dbReference>
<feature type="transmembrane region" description="Helical" evidence="8">
    <location>
        <begin position="135"/>
        <end position="154"/>
    </location>
</feature>
<feature type="transmembrane region" description="Helical" evidence="8">
    <location>
        <begin position="346"/>
        <end position="365"/>
    </location>
</feature>
<keyword evidence="6 8" id="KW-0675">Receptor</keyword>
<evidence type="ECO:0000256" key="8">
    <source>
        <dbReference type="RuleBase" id="RU363108"/>
    </source>
</evidence>
<keyword evidence="2 8" id="KW-1003">Cell membrane</keyword>
<comment type="similarity">
    <text evidence="8">Belongs to the insect chemoreceptor superfamily. Gustatory receptor (GR) family.</text>
</comment>
<evidence type="ECO:0000256" key="5">
    <source>
        <dbReference type="ARBA" id="ARBA00023136"/>
    </source>
</evidence>
<feature type="transmembrane region" description="Helical" evidence="8">
    <location>
        <begin position="225"/>
        <end position="245"/>
    </location>
</feature>
<feature type="transmembrane region" description="Helical" evidence="8">
    <location>
        <begin position="58"/>
        <end position="76"/>
    </location>
</feature>
<dbReference type="GO" id="GO:0043025">
    <property type="term" value="C:neuronal cell body"/>
    <property type="evidence" value="ECO:0007669"/>
    <property type="project" value="TreeGrafter"/>
</dbReference>
<dbReference type="GO" id="GO:0030424">
    <property type="term" value="C:axon"/>
    <property type="evidence" value="ECO:0007669"/>
    <property type="project" value="TreeGrafter"/>
</dbReference>
<feature type="transmembrane region" description="Helical" evidence="8">
    <location>
        <begin position="308"/>
        <end position="326"/>
    </location>
</feature>
<dbReference type="GO" id="GO:0005886">
    <property type="term" value="C:plasma membrane"/>
    <property type="evidence" value="ECO:0007669"/>
    <property type="project" value="UniProtKB-SubCell"/>
</dbReference>
<feature type="transmembrane region" description="Helical" evidence="8">
    <location>
        <begin position="97"/>
        <end position="115"/>
    </location>
</feature>
<dbReference type="PANTHER" id="PTHR21143">
    <property type="entry name" value="INVERTEBRATE GUSTATORY RECEPTOR"/>
    <property type="match status" value="1"/>
</dbReference>
<reference evidence="9" key="1">
    <citation type="submission" date="2024-04" db="EMBL/GenBank/DDBJ databases">
        <authorList>
            <consortium name="Molecular Ecology Group"/>
        </authorList>
    </citation>
    <scope>NUCLEOTIDE SEQUENCE</scope>
</reference>
<comment type="caution">
    <text evidence="8">Lacks conserved residue(s) required for the propagation of feature annotation.</text>
</comment>
<organism evidence="9 10">
    <name type="scientific">Lasius platythorax</name>
    <dbReference type="NCBI Taxonomy" id="488582"/>
    <lineage>
        <taxon>Eukaryota</taxon>
        <taxon>Metazoa</taxon>
        <taxon>Ecdysozoa</taxon>
        <taxon>Arthropoda</taxon>
        <taxon>Hexapoda</taxon>
        <taxon>Insecta</taxon>
        <taxon>Pterygota</taxon>
        <taxon>Neoptera</taxon>
        <taxon>Endopterygota</taxon>
        <taxon>Hymenoptera</taxon>
        <taxon>Apocrita</taxon>
        <taxon>Aculeata</taxon>
        <taxon>Formicoidea</taxon>
        <taxon>Formicidae</taxon>
        <taxon>Formicinae</taxon>
        <taxon>Lasius</taxon>
        <taxon>Lasius</taxon>
    </lineage>
</organism>